<protein>
    <submittedName>
        <fullName evidence="3">RNase_Zc3h12a domain-containing protein</fullName>
    </submittedName>
</protein>
<name>A0A182MY17_9DIPT</name>
<proteinExistence type="predicted"/>
<dbReference type="AlphaFoldDB" id="A0A182MY17"/>
<feature type="compositionally biased region" description="Basic and acidic residues" evidence="1">
    <location>
        <begin position="9"/>
        <end position="21"/>
    </location>
</feature>
<keyword evidence="4" id="KW-1185">Reference proteome</keyword>
<evidence type="ECO:0000313" key="3">
    <source>
        <dbReference type="EnsemblMetazoa" id="ADIR000271-PA"/>
    </source>
</evidence>
<dbReference type="InterPro" id="IPR021869">
    <property type="entry name" value="RNase_Zc3h12_NYN"/>
</dbReference>
<evidence type="ECO:0000256" key="1">
    <source>
        <dbReference type="SAM" id="MobiDB-lite"/>
    </source>
</evidence>
<dbReference type="STRING" id="7168.A0A182MY17"/>
<dbReference type="EnsemblMetazoa" id="ADIR000271-RA">
    <property type="protein sequence ID" value="ADIR000271-PA"/>
    <property type="gene ID" value="ADIR000271"/>
</dbReference>
<sequence>MVVNSRKPSTRDRHKTFDGRKSIRSRRTPPKSAITRQRSASLRVPRPAGKPSPRIPPSTRLAITDLDIPPENRRLVICDGENICYNDITDEYLSERLRAAVEWFQEQGFQVLMLCPDYLPDKLIGYDHRFIEIEYVSGIPDRDTNHSRNEAFEAILLRRAHQNQAAVVSERSFANTYHQARDVVLERVIGFTFFKSSIFIPVDPYGRAGPWLRVILRK</sequence>
<dbReference type="Gene3D" id="3.40.50.11980">
    <property type="match status" value="1"/>
</dbReference>
<dbReference type="Pfam" id="PF11977">
    <property type="entry name" value="RNase_Zc3h12a"/>
    <property type="match status" value="1"/>
</dbReference>
<dbReference type="Proteomes" id="UP000075884">
    <property type="component" value="Unassembled WGS sequence"/>
</dbReference>
<feature type="region of interest" description="Disordered" evidence="1">
    <location>
        <begin position="1"/>
        <end position="59"/>
    </location>
</feature>
<evidence type="ECO:0000313" key="4">
    <source>
        <dbReference type="Proteomes" id="UP000075884"/>
    </source>
</evidence>
<evidence type="ECO:0000259" key="2">
    <source>
        <dbReference type="Pfam" id="PF11977"/>
    </source>
</evidence>
<reference evidence="3" key="2">
    <citation type="submission" date="2020-05" db="UniProtKB">
        <authorList>
            <consortium name="EnsemblMetazoa"/>
        </authorList>
    </citation>
    <scope>IDENTIFICATION</scope>
    <source>
        <strain evidence="3">WRAIR2</strain>
    </source>
</reference>
<feature type="domain" description="RNase NYN" evidence="2">
    <location>
        <begin position="73"/>
        <end position="212"/>
    </location>
</feature>
<accession>A0A182MY17</accession>
<organism evidence="3 4">
    <name type="scientific">Anopheles dirus</name>
    <dbReference type="NCBI Taxonomy" id="7168"/>
    <lineage>
        <taxon>Eukaryota</taxon>
        <taxon>Metazoa</taxon>
        <taxon>Ecdysozoa</taxon>
        <taxon>Arthropoda</taxon>
        <taxon>Hexapoda</taxon>
        <taxon>Insecta</taxon>
        <taxon>Pterygota</taxon>
        <taxon>Neoptera</taxon>
        <taxon>Endopterygota</taxon>
        <taxon>Diptera</taxon>
        <taxon>Nematocera</taxon>
        <taxon>Culicoidea</taxon>
        <taxon>Culicidae</taxon>
        <taxon>Anophelinae</taxon>
        <taxon>Anopheles</taxon>
    </lineage>
</organism>
<reference evidence="4" key="1">
    <citation type="submission" date="2013-03" db="EMBL/GenBank/DDBJ databases">
        <title>The Genome Sequence of Anopheles dirus WRAIR2.</title>
        <authorList>
            <consortium name="The Broad Institute Genomics Platform"/>
            <person name="Neafsey D.E."/>
            <person name="Walton C."/>
            <person name="Walker B."/>
            <person name="Young S.K."/>
            <person name="Zeng Q."/>
            <person name="Gargeya S."/>
            <person name="Fitzgerald M."/>
            <person name="Haas B."/>
            <person name="Abouelleil A."/>
            <person name="Allen A.W."/>
            <person name="Alvarado L."/>
            <person name="Arachchi H.M."/>
            <person name="Berlin A.M."/>
            <person name="Chapman S.B."/>
            <person name="Gainer-Dewar J."/>
            <person name="Goldberg J."/>
            <person name="Griggs A."/>
            <person name="Gujja S."/>
            <person name="Hansen M."/>
            <person name="Howarth C."/>
            <person name="Imamovic A."/>
            <person name="Ireland A."/>
            <person name="Larimer J."/>
            <person name="McCowan C."/>
            <person name="Murphy C."/>
            <person name="Pearson M."/>
            <person name="Poon T.W."/>
            <person name="Priest M."/>
            <person name="Roberts A."/>
            <person name="Saif S."/>
            <person name="Shea T."/>
            <person name="Sisk P."/>
            <person name="Sykes S."/>
            <person name="Wortman J."/>
            <person name="Nusbaum C."/>
            <person name="Birren B."/>
        </authorList>
    </citation>
    <scope>NUCLEOTIDE SEQUENCE [LARGE SCALE GENOMIC DNA]</scope>
    <source>
        <strain evidence="4">WRAIR2</strain>
    </source>
</reference>
<dbReference type="VEuPathDB" id="VectorBase:ADIR000271"/>